<dbReference type="FunCoup" id="A0A6P6Y1F5">
    <property type="interactions" value="315"/>
</dbReference>
<dbReference type="GeneID" id="113793280"/>
<name>A0A6P6Y1F5_DERPT</name>
<dbReference type="GO" id="GO:0016020">
    <property type="term" value="C:membrane"/>
    <property type="evidence" value="ECO:0007669"/>
    <property type="project" value="UniProtKB-SubCell"/>
</dbReference>
<evidence type="ECO:0000256" key="3">
    <source>
        <dbReference type="ARBA" id="ARBA00022692"/>
    </source>
</evidence>
<reference evidence="7" key="1">
    <citation type="submission" date="2025-08" db="UniProtKB">
        <authorList>
            <consortium name="RefSeq"/>
        </authorList>
    </citation>
    <scope>IDENTIFICATION</scope>
    <source>
        <strain evidence="7">Airmid</strain>
    </source>
</reference>
<protein>
    <submittedName>
        <fullName evidence="7">Transmembrane protein 170A-like</fullName>
    </submittedName>
</protein>
<dbReference type="Proteomes" id="UP000515146">
    <property type="component" value="Unplaced"/>
</dbReference>
<organism evidence="6 7">
    <name type="scientific">Dermatophagoides pteronyssinus</name>
    <name type="common">European house dust mite</name>
    <dbReference type="NCBI Taxonomy" id="6956"/>
    <lineage>
        <taxon>Eukaryota</taxon>
        <taxon>Metazoa</taxon>
        <taxon>Ecdysozoa</taxon>
        <taxon>Arthropoda</taxon>
        <taxon>Chelicerata</taxon>
        <taxon>Arachnida</taxon>
        <taxon>Acari</taxon>
        <taxon>Acariformes</taxon>
        <taxon>Sarcoptiformes</taxon>
        <taxon>Astigmata</taxon>
        <taxon>Psoroptidia</taxon>
        <taxon>Analgoidea</taxon>
        <taxon>Pyroglyphidae</taxon>
        <taxon>Dermatophagoidinae</taxon>
        <taxon>Dermatophagoides</taxon>
    </lineage>
</organism>
<evidence type="ECO:0000256" key="1">
    <source>
        <dbReference type="ARBA" id="ARBA00004141"/>
    </source>
</evidence>
<evidence type="ECO:0000313" key="7">
    <source>
        <dbReference type="RefSeq" id="XP_027199090.1"/>
    </source>
</evidence>
<evidence type="ECO:0000256" key="4">
    <source>
        <dbReference type="ARBA" id="ARBA00022989"/>
    </source>
</evidence>
<keyword evidence="5" id="KW-0472">Membrane</keyword>
<evidence type="ECO:0000313" key="6">
    <source>
        <dbReference type="Proteomes" id="UP000515146"/>
    </source>
</evidence>
<dbReference type="OMA" id="GRFMSVG"/>
<keyword evidence="4" id="KW-1133">Transmembrane helix</keyword>
<sequence>MIMGLGHSKDFDTSILGSFWDVIILGNQPIETFLAMWYYIFLWSLVSSVIIHLIASAIAFASLRRHKIARYSPIVILLSSIVTPLFSYSITSAVIASVYRTASFVMYPIYAMFWGCGLTLSTTLFSFSRVLATL</sequence>
<dbReference type="AlphaFoldDB" id="A0A6P6Y1F5"/>
<dbReference type="Pfam" id="PF10190">
    <property type="entry name" value="Tmemb_170"/>
    <property type="match status" value="1"/>
</dbReference>
<dbReference type="RefSeq" id="XP_027199090.1">
    <property type="nucleotide sequence ID" value="XM_027343289.1"/>
</dbReference>
<keyword evidence="3" id="KW-0812">Transmembrane</keyword>
<keyword evidence="6" id="KW-1185">Reference proteome</keyword>
<dbReference type="InterPro" id="IPR019334">
    <property type="entry name" value="TMEM170A/B/YPR153W-like"/>
</dbReference>
<proteinExistence type="inferred from homology"/>
<evidence type="ECO:0000256" key="5">
    <source>
        <dbReference type="ARBA" id="ARBA00023136"/>
    </source>
</evidence>
<gene>
    <name evidence="7" type="primary">LOC113793280</name>
</gene>
<accession>A0A6P6Y1F5</accession>
<dbReference type="PANTHER" id="PTHR22779">
    <property type="entry name" value="SD17342P"/>
    <property type="match status" value="1"/>
</dbReference>
<dbReference type="InParanoid" id="A0A6P6Y1F5"/>
<dbReference type="OrthoDB" id="13807at2759"/>
<comment type="subcellular location">
    <subcellularLocation>
        <location evidence="1">Membrane</location>
        <topology evidence="1">Multi-pass membrane protein</topology>
    </subcellularLocation>
</comment>
<dbReference type="KEGG" id="dpte:113793280"/>
<evidence type="ECO:0000256" key="2">
    <source>
        <dbReference type="ARBA" id="ARBA00006325"/>
    </source>
</evidence>
<dbReference type="PANTHER" id="PTHR22779:SF6">
    <property type="entry name" value="SD17342P"/>
    <property type="match status" value="1"/>
</dbReference>
<comment type="similarity">
    <text evidence="2">Belongs to the TMEM170 family.</text>
</comment>